<protein>
    <submittedName>
        <fullName evidence="1">Uncharacterized protein</fullName>
    </submittedName>
</protein>
<name>A0A8T3A4D2_DENNO</name>
<accession>A0A8T3A4D2</accession>
<keyword evidence="2" id="KW-1185">Reference proteome</keyword>
<dbReference type="EMBL" id="JAGYWB010000019">
    <property type="protein sequence ID" value="KAI0488969.1"/>
    <property type="molecule type" value="Genomic_DNA"/>
</dbReference>
<sequence>MSRASRSVTVISLAGWKPGGDDDVALCCILSGKVTIIPFDMEDKNLTCKHTVWIKPTLWKY</sequence>
<reference evidence="1" key="1">
    <citation type="journal article" date="2022" name="Front. Genet.">
        <title>Chromosome-Scale Assembly of the Dendrobium nobile Genome Provides Insights Into the Molecular Mechanism of the Biosynthesis of the Medicinal Active Ingredient of Dendrobium.</title>
        <authorList>
            <person name="Xu Q."/>
            <person name="Niu S.-C."/>
            <person name="Li K.-L."/>
            <person name="Zheng P.-J."/>
            <person name="Zhang X.-J."/>
            <person name="Jia Y."/>
            <person name="Liu Y."/>
            <person name="Niu Y.-X."/>
            <person name="Yu L.-H."/>
            <person name="Chen D.-F."/>
            <person name="Zhang G.-Q."/>
        </authorList>
    </citation>
    <scope>NUCLEOTIDE SEQUENCE</scope>
    <source>
        <tissue evidence="1">Leaf</tissue>
    </source>
</reference>
<evidence type="ECO:0000313" key="2">
    <source>
        <dbReference type="Proteomes" id="UP000829196"/>
    </source>
</evidence>
<proteinExistence type="predicted"/>
<comment type="caution">
    <text evidence="1">The sequence shown here is derived from an EMBL/GenBank/DDBJ whole genome shotgun (WGS) entry which is preliminary data.</text>
</comment>
<gene>
    <name evidence="1" type="ORF">KFK09_028810</name>
</gene>
<dbReference type="Proteomes" id="UP000829196">
    <property type="component" value="Unassembled WGS sequence"/>
</dbReference>
<evidence type="ECO:0000313" key="1">
    <source>
        <dbReference type="EMBL" id="KAI0488969.1"/>
    </source>
</evidence>
<dbReference type="AlphaFoldDB" id="A0A8T3A4D2"/>
<organism evidence="1 2">
    <name type="scientific">Dendrobium nobile</name>
    <name type="common">Orchid</name>
    <dbReference type="NCBI Taxonomy" id="94219"/>
    <lineage>
        <taxon>Eukaryota</taxon>
        <taxon>Viridiplantae</taxon>
        <taxon>Streptophyta</taxon>
        <taxon>Embryophyta</taxon>
        <taxon>Tracheophyta</taxon>
        <taxon>Spermatophyta</taxon>
        <taxon>Magnoliopsida</taxon>
        <taxon>Liliopsida</taxon>
        <taxon>Asparagales</taxon>
        <taxon>Orchidaceae</taxon>
        <taxon>Epidendroideae</taxon>
        <taxon>Malaxideae</taxon>
        <taxon>Dendrobiinae</taxon>
        <taxon>Dendrobium</taxon>
    </lineage>
</organism>